<evidence type="ECO:0000313" key="2">
    <source>
        <dbReference type="Proteomes" id="UP000279833"/>
    </source>
</evidence>
<dbReference type="AlphaFoldDB" id="A0A183L833"/>
<dbReference type="EMBL" id="UZAK01055813">
    <property type="protein sequence ID" value="VDP83566.1"/>
    <property type="molecule type" value="Genomic_DNA"/>
</dbReference>
<organism evidence="3">
    <name type="scientific">Schistosoma curassoni</name>
    <dbReference type="NCBI Taxonomy" id="6186"/>
    <lineage>
        <taxon>Eukaryota</taxon>
        <taxon>Metazoa</taxon>
        <taxon>Spiralia</taxon>
        <taxon>Lophotrochozoa</taxon>
        <taxon>Platyhelminthes</taxon>
        <taxon>Trematoda</taxon>
        <taxon>Digenea</taxon>
        <taxon>Strigeidida</taxon>
        <taxon>Schistosomatoidea</taxon>
        <taxon>Schistosomatidae</taxon>
        <taxon>Schistosoma</taxon>
    </lineage>
</organism>
<accession>A0A183L833</accession>
<evidence type="ECO:0000313" key="3">
    <source>
        <dbReference type="WBParaSite" id="SCUD_0002350701-mRNA-1"/>
    </source>
</evidence>
<gene>
    <name evidence="1" type="ORF">SCUD_LOCUS23504</name>
</gene>
<keyword evidence="2" id="KW-1185">Reference proteome</keyword>
<name>A0A183L833_9TREM</name>
<reference evidence="3" key="1">
    <citation type="submission" date="2016-06" db="UniProtKB">
        <authorList>
            <consortium name="WormBaseParasite"/>
        </authorList>
    </citation>
    <scope>IDENTIFICATION</scope>
</reference>
<dbReference type="WBParaSite" id="SCUD_0002350701-mRNA-1">
    <property type="protein sequence ID" value="SCUD_0002350701-mRNA-1"/>
    <property type="gene ID" value="SCUD_0002350701"/>
</dbReference>
<proteinExistence type="predicted"/>
<evidence type="ECO:0000313" key="1">
    <source>
        <dbReference type="EMBL" id="VDP83566.1"/>
    </source>
</evidence>
<dbReference type="Proteomes" id="UP000279833">
    <property type="component" value="Unassembled WGS sequence"/>
</dbReference>
<reference evidence="1 2" key="2">
    <citation type="submission" date="2018-11" db="EMBL/GenBank/DDBJ databases">
        <authorList>
            <consortium name="Pathogen Informatics"/>
        </authorList>
    </citation>
    <scope>NUCLEOTIDE SEQUENCE [LARGE SCALE GENOMIC DNA]</scope>
    <source>
        <strain evidence="1">Dakar</strain>
        <strain evidence="2">Dakar, Senegal</strain>
    </source>
</reference>
<protein>
    <submittedName>
        <fullName evidence="1 3">Uncharacterized protein</fullName>
    </submittedName>
</protein>
<sequence>MDSQQNLPKQCRTIHNINGEPPVSCETFSSTWPYSLYCIPHTYRVVSETAQPEALGPKNA</sequence>